<dbReference type="InterPro" id="IPR015421">
    <property type="entry name" value="PyrdxlP-dep_Trfase_major"/>
</dbReference>
<evidence type="ECO:0000256" key="10">
    <source>
        <dbReference type="PIRSR" id="PIRSR625650-4"/>
    </source>
</evidence>
<dbReference type="InterPro" id="IPR002123">
    <property type="entry name" value="Plipid/glycerol_acylTrfase"/>
</dbReference>
<dbReference type="EMBL" id="HBIO01031235">
    <property type="protein sequence ID" value="CAE0479074.1"/>
    <property type="molecule type" value="Transcribed_RNA"/>
</dbReference>
<feature type="domain" description="ACB" evidence="12">
    <location>
        <begin position="20"/>
        <end position="119"/>
    </location>
</feature>
<dbReference type="GO" id="GO:0008611">
    <property type="term" value="P:ether lipid biosynthetic process"/>
    <property type="evidence" value="ECO:0007669"/>
    <property type="project" value="UniProtKB-UniPathway"/>
</dbReference>
<gene>
    <name evidence="14" type="ORF">CDEB00056_LOCUS23928</name>
</gene>
<dbReference type="GO" id="GO:0016746">
    <property type="term" value="F:acyltransferase activity"/>
    <property type="evidence" value="ECO:0007669"/>
    <property type="project" value="InterPro"/>
</dbReference>
<dbReference type="Pfam" id="PF07993">
    <property type="entry name" value="NAD_binding_4"/>
    <property type="match status" value="1"/>
</dbReference>
<dbReference type="SMART" id="SM00563">
    <property type="entry name" value="PlsC"/>
    <property type="match status" value="1"/>
</dbReference>
<comment type="cofactor">
    <cofactor evidence="9">
        <name>FAD</name>
        <dbReference type="ChEBI" id="CHEBI:57692"/>
    </cofactor>
</comment>
<evidence type="ECO:0000256" key="2">
    <source>
        <dbReference type="ARBA" id="ARBA00008000"/>
    </source>
</evidence>
<dbReference type="Gene3D" id="3.40.640.10">
    <property type="entry name" value="Type I PLP-dependent aspartate aminotransferase-like (Major domain)"/>
    <property type="match status" value="1"/>
</dbReference>
<evidence type="ECO:0000256" key="6">
    <source>
        <dbReference type="ARBA" id="ARBA00031574"/>
    </source>
</evidence>
<dbReference type="PROSITE" id="PS51228">
    <property type="entry name" value="ACB_2"/>
    <property type="match status" value="1"/>
</dbReference>
<dbReference type="GO" id="GO:0000062">
    <property type="term" value="F:fatty-acyl-CoA binding"/>
    <property type="evidence" value="ECO:0007669"/>
    <property type="project" value="InterPro"/>
</dbReference>
<feature type="active site" description="Proton donor/acceptor" evidence="7">
    <location>
        <position position="2397"/>
    </location>
</feature>
<feature type="transmembrane region" description="Helical" evidence="11">
    <location>
        <begin position="784"/>
        <end position="806"/>
    </location>
</feature>
<dbReference type="SUPFAM" id="SSF55103">
    <property type="entry name" value="FAD-linked oxidases, C-terminal domain"/>
    <property type="match status" value="1"/>
</dbReference>
<feature type="domain" description="FAD-binding PCMH-type" evidence="13">
    <location>
        <begin position="2013"/>
        <end position="2202"/>
    </location>
</feature>
<evidence type="ECO:0000256" key="9">
    <source>
        <dbReference type="PIRSR" id="PIRSR625650-3"/>
    </source>
</evidence>
<dbReference type="Pfam" id="PF02913">
    <property type="entry name" value="FAD-oxidase_C"/>
    <property type="match status" value="1"/>
</dbReference>
<dbReference type="Gene3D" id="3.90.1150.10">
    <property type="entry name" value="Aspartate Aminotransferase, domain 1"/>
    <property type="match status" value="1"/>
</dbReference>
<dbReference type="EC" id="2.5.1.26" evidence="3"/>
<reference evidence="14" key="1">
    <citation type="submission" date="2021-01" db="EMBL/GenBank/DDBJ databases">
        <authorList>
            <person name="Corre E."/>
            <person name="Pelletier E."/>
            <person name="Niang G."/>
            <person name="Scheremetjew M."/>
            <person name="Finn R."/>
            <person name="Kale V."/>
            <person name="Holt S."/>
            <person name="Cochrane G."/>
            <person name="Meng A."/>
            <person name="Brown T."/>
            <person name="Cohen L."/>
        </authorList>
    </citation>
    <scope>NUCLEOTIDE SEQUENCE</scope>
    <source>
        <strain evidence="14">MM31A-1</strain>
    </source>
</reference>
<dbReference type="InterPro" id="IPR006094">
    <property type="entry name" value="Oxid_FAD_bind_N"/>
</dbReference>
<dbReference type="InterPro" id="IPR000582">
    <property type="entry name" value="Acyl-CoA-binding_protein"/>
</dbReference>
<dbReference type="InterPro" id="IPR013120">
    <property type="entry name" value="FAR_NAD-bd"/>
</dbReference>
<dbReference type="Gene3D" id="3.30.43.10">
    <property type="entry name" value="Uridine Diphospho-n-acetylenolpyruvylglucosamine Reductase, domain 2"/>
    <property type="match status" value="1"/>
</dbReference>
<dbReference type="GO" id="GO:0071949">
    <property type="term" value="F:FAD binding"/>
    <property type="evidence" value="ECO:0007669"/>
    <property type="project" value="InterPro"/>
</dbReference>
<organism evidence="14">
    <name type="scientific">Chaetoceros debilis</name>
    <dbReference type="NCBI Taxonomy" id="122233"/>
    <lineage>
        <taxon>Eukaryota</taxon>
        <taxon>Sar</taxon>
        <taxon>Stramenopiles</taxon>
        <taxon>Ochrophyta</taxon>
        <taxon>Bacillariophyta</taxon>
        <taxon>Coscinodiscophyceae</taxon>
        <taxon>Chaetocerotophycidae</taxon>
        <taxon>Chaetocerotales</taxon>
        <taxon>Chaetocerotaceae</taxon>
        <taxon>Chaetoceros</taxon>
    </lineage>
</organism>
<dbReference type="InterPro" id="IPR016171">
    <property type="entry name" value="Vanillyl_alc_oxidase_C-sub2"/>
</dbReference>
<evidence type="ECO:0000256" key="7">
    <source>
        <dbReference type="PIRSR" id="PIRSR625650-1"/>
    </source>
</evidence>
<feature type="transmembrane region" description="Helical" evidence="11">
    <location>
        <begin position="1273"/>
        <end position="1293"/>
    </location>
</feature>
<evidence type="ECO:0000256" key="8">
    <source>
        <dbReference type="PIRSR" id="PIRSR625650-2"/>
    </source>
</evidence>
<dbReference type="Gene3D" id="1.20.80.10">
    <property type="match status" value="1"/>
</dbReference>
<evidence type="ECO:0000256" key="11">
    <source>
        <dbReference type="SAM" id="Phobius"/>
    </source>
</evidence>
<evidence type="ECO:0000256" key="3">
    <source>
        <dbReference type="ARBA" id="ARBA00012385"/>
    </source>
</evidence>
<dbReference type="InterPro" id="IPR016164">
    <property type="entry name" value="FAD-linked_Oxase-like_C"/>
</dbReference>
<comment type="similarity">
    <text evidence="2">Belongs to the FAD-binding oxidoreductase/transferase type 4 family.</text>
</comment>
<evidence type="ECO:0000256" key="4">
    <source>
        <dbReference type="ARBA" id="ARBA00022630"/>
    </source>
</evidence>
<dbReference type="Pfam" id="PF00887">
    <property type="entry name" value="ACBP"/>
    <property type="match status" value="1"/>
</dbReference>
<evidence type="ECO:0000256" key="5">
    <source>
        <dbReference type="ARBA" id="ARBA00022827"/>
    </source>
</evidence>
<feature type="transmembrane region" description="Helical" evidence="11">
    <location>
        <begin position="757"/>
        <end position="778"/>
    </location>
</feature>
<dbReference type="InterPro" id="IPR036318">
    <property type="entry name" value="FAD-bd_PCMH-like_sf"/>
</dbReference>
<feature type="transmembrane region" description="Helical" evidence="11">
    <location>
        <begin position="524"/>
        <end position="547"/>
    </location>
</feature>
<name>A0A7S3VH94_9STRA</name>
<keyword evidence="11" id="KW-0472">Membrane</keyword>
<dbReference type="PANTHER" id="PTHR46568">
    <property type="entry name" value="ALKYLDIHYDROXYACETONEPHOSPHATE SYNTHASE, PEROXISOMAL"/>
    <property type="match status" value="1"/>
</dbReference>
<feature type="binding site" evidence="9">
    <location>
        <begin position="2186"/>
        <end position="2192"/>
    </location>
    <ligand>
        <name>FAD</name>
        <dbReference type="ChEBI" id="CHEBI:57692"/>
    </ligand>
</feature>
<dbReference type="InterPro" id="IPR035984">
    <property type="entry name" value="Acyl-CoA-binding_sf"/>
</dbReference>
<sequence>MNERGRNDDENECLNDKSLIEALFSSVVQEIRSSASSLSSPIPDNMKLELYGLFKHCTIGRLSDQAEDSSDEKIVEPSKWNIVANRKYNAWKDCNDLEKIDAMERYARLSSSLEGEIGQTCSDLLEKYEREILNGRGRRYEIVEGVSDATRENNDGESLPPIELSTDTKKTTAPIKIANTKSAISTLALTPNNCSVLPSSTISATFQVPTRKISVFEKITGIRPFMPRGKLDISHSDLVYALLQCFRPSSSFLPLPFLEAPMRRSIRLETSISQTWNEYVNANPNAADLFQSKSTIGKNKNTKKIEAEVLTGLSVRSLLDLYLSSKSYPQGSEVIIVPPINIEGMIDVMHYHGIKIVPVDIESYENDDSDKNRSTTRKSHPSIRIDMDKVKRRISSKTVAVLIVHPFGIISATDDELQELRSILNQCTKKQNVKNNVNMRDKSIEIWEDCAECFTGDYGYRGSPYVDVQYFSFGTIKTSTALGGGICTLNKNVHRCASSTAEKMKRLERMLYEEQTKGEYMKKIIMALILQLLAKNYVVLGIIQLFLNSFGLRWDDFITSILKGFPTSAINIGKYPTRDQVHKLKKVRAENLINRLRKQPNPALLSLLHRRLQRMQTTSRTVKQRILRCEKMRALIEKHVPSIKMPRGASSSHHLYWLFPIITPHPDDISKKMNNLGYDIPRGTSQLRCVTSFLDDDEKDECPNTTKMMRDVLYVPIASLGMRNAEMEQLVSTLATVSNMTFNFDISNKRKRSKPRLPYNIISVLMLALVVDSCALQILPTSVVLRQVLPGMLCFLLALLLALHILRVTIGKYYLKCSKSFARLCTIMKGASSADKIDEYVPPALINSGAELIDGFGNHMQEYELCKHDVLRLPAVGDFGVRKRQVLLAGSTGFIGSLLLRELLMNRSKLGIEGGVVVICRSKRNQNATERVKALLARSLFAFMSDEEKETLVTVVEGDVSCPRLGMLKEDFQRLVADMDISHVINSAACVNFTEPLENAAESNITSALQLQSLTKKLKDKDAKYVYLSTAFVHGNKKGSKENPLPETLFDFKQYDPLELYKSMMESQSYASSAMQDLGFPNTYTFTKSICEHLLMKDKEVETTIIRPSIVGPAVETPFEGWAGEKPSTLVAGACLYLKSPCNIWAFGKERAAVIPVDVVCRFVISKTFETSKESENYLIPGKDGHSTPCDSDQFSQESYRSSEESYIFPSENRNDLHTEKEKVPRIVQKFCCQSIHNAVWNSSSPPSTGFLWYDYACAIVQLASARGHVDKVLAYMVLLFSFKFFLAMDLSLKTFRKVHRIVVHGPILLVTAFCQFLGLRPKFLSRLDRLSPFLDLPVLFFPFTMATYHFDSSLHAPLQFNAERYMFSTILAAESFVNRMNERLSKINERRNSWENIKTEDADSCNSTVVAGKNYNMKTSDLWWSLTQPNGNYAIRVIGWIVIKILRSISTEVTIDVESFSQVAKAKEAMENKRVGEDEERKELFVVLAPTHRSLLDFIILSFIAFSNPELGLDIPNIAAADDFSRIPILGFFAKLAGAFFLARGKKGIDPSLQKKVQSLKKSHGTSYPTCFEVFLEGKRSRDRRFVKPKTGFLRCLMNTGGNHLIVPITVNYEAIPEQSDLTTEANGRSRSKLALPPLFSWLRNVRSGKINIGKIHVSASIPISLRSSDKIDINSVAKTVQQLQIRNVVVSHFHIKAGASILEVDSEIVEDSLRLLGSKLWSSIRNDNDKRRIGPLLPTSLSERWVIFLHYGHLYAQFLVNSHPPWAAWLNDCGFKKNEPSLALNANISLIVNLLKCQFDKADSTVKDTLSWLKQKGFSSPTQSHIMQYIREEECEVPALLLHQAISTCLALNSLSDTNDSEIAIQPLFQKSKHSESTPISFGGLTLPEESFGAWGYKDSRFVVNIDDDGSKIVTMKGDRYTISGRPMPKLISFLEDESELHVDPLKISLSSTPSVTIPDSDLTIHGLNVLLSILDNDRSRVSTGAIERTRHGTGHSQDDMYMIRNDSLSQLRLPDVVVYPQQESEVEELVSLAAKESWCIIPFGGGTNVCHATWCPPKTQDPRLMVSLDTRLMNKILAINVEDLTLHVQAGITGGDLVQEMQSRGFTIGHEPDSIEFSTLGGWIATKASGMKQNKYGNIEQIVKEVRVVSSAGKLWQHNQGNGASFERVSTGTDLCSLMVGSEGSLGIITSALIRIWPIPQIKEYDSVVFHTFDDGLRFVKDVSKLGALKPASVRLLDNTQFRLGQALKSKDTFVGSVKRKCMKTVVNLFAEKFDPNIMVCTTITFEGFDVEVKSQMSQIKALAAKHGGLCTGSEIGKAGYDMTYAIAYIRDFAMTYGYLAESFETFVPWSKVRIMIIETKKRLRKEHQDRALPGNPIITCRVTQLYDGGVCVYFYFCMNFENVQNPSHVFAEIEVAAREEILSQGGSLSHHHGIGKHRAHMMDRVNSENLKTVFMRLKDSMDPQNIFGARNGSYA</sequence>
<evidence type="ECO:0000259" key="13">
    <source>
        <dbReference type="PROSITE" id="PS51387"/>
    </source>
</evidence>
<evidence type="ECO:0000256" key="1">
    <source>
        <dbReference type="ARBA" id="ARBA00004670"/>
    </source>
</evidence>
<dbReference type="UniPathway" id="UPA00781"/>
<dbReference type="Gene3D" id="1.10.45.10">
    <property type="entry name" value="Vanillyl-alcohol Oxidase, Chain A, domain 4"/>
    <property type="match status" value="1"/>
</dbReference>
<dbReference type="InterPro" id="IPR004113">
    <property type="entry name" value="FAD-bd_oxidored_4_C"/>
</dbReference>
<keyword evidence="5 9" id="KW-0274">FAD</keyword>
<dbReference type="PANTHER" id="PTHR46568:SF1">
    <property type="entry name" value="ALKYLDIHYDROXYACETONEPHOSPHATE SYNTHASE, PEROXISOMAL"/>
    <property type="match status" value="1"/>
</dbReference>
<dbReference type="Gene3D" id="3.40.50.720">
    <property type="entry name" value="NAD(P)-binding Rossmann-like Domain"/>
    <property type="match status" value="1"/>
</dbReference>
<accession>A0A7S3VH94</accession>
<keyword evidence="11" id="KW-0812">Transmembrane</keyword>
<dbReference type="Pfam" id="PF01553">
    <property type="entry name" value="Acyltransferase"/>
    <property type="match status" value="1"/>
</dbReference>
<proteinExistence type="inferred from homology"/>
<feature type="transmembrane region" description="Helical" evidence="11">
    <location>
        <begin position="1299"/>
        <end position="1319"/>
    </location>
</feature>
<dbReference type="GO" id="GO:0005777">
    <property type="term" value="C:peroxisome"/>
    <property type="evidence" value="ECO:0007669"/>
    <property type="project" value="UniProtKB-ARBA"/>
</dbReference>
<keyword evidence="4" id="KW-0285">Flavoprotein</keyword>
<dbReference type="PROSITE" id="PS51387">
    <property type="entry name" value="FAD_PCMH"/>
    <property type="match status" value="1"/>
</dbReference>
<dbReference type="InterPro" id="IPR014352">
    <property type="entry name" value="FERM/acyl-CoA-bd_prot_sf"/>
</dbReference>
<dbReference type="InterPro" id="IPR025650">
    <property type="entry name" value="Alkyl-DHAP_Synthase"/>
</dbReference>
<protein>
    <recommendedName>
        <fullName evidence="3">alkylglycerone-phosphate synthase</fullName>
        <ecNumber evidence="3">2.5.1.26</ecNumber>
    </recommendedName>
    <alternativeName>
        <fullName evidence="6">Alkylglycerone-phosphate synthase</fullName>
    </alternativeName>
</protein>
<dbReference type="Pfam" id="PF01565">
    <property type="entry name" value="FAD_binding_4"/>
    <property type="match status" value="1"/>
</dbReference>
<dbReference type="InterPro" id="IPR015424">
    <property type="entry name" value="PyrdxlP-dep_Trfase"/>
</dbReference>
<evidence type="ECO:0000259" key="12">
    <source>
        <dbReference type="PROSITE" id="PS51228"/>
    </source>
</evidence>
<dbReference type="Gene3D" id="3.30.70.3450">
    <property type="match status" value="1"/>
</dbReference>
<comment type="pathway">
    <text evidence="1">Glycerolipid metabolism; ether lipid biosynthesis.</text>
</comment>
<dbReference type="GO" id="GO:0008609">
    <property type="term" value="F:alkylglycerone-phosphate synthase activity"/>
    <property type="evidence" value="ECO:0007669"/>
    <property type="project" value="UniProtKB-EC"/>
</dbReference>
<dbReference type="InterPro" id="IPR036291">
    <property type="entry name" value="NAD(P)-bd_dom_sf"/>
</dbReference>
<dbReference type="Gene3D" id="3.30.300.330">
    <property type="match status" value="1"/>
</dbReference>
<dbReference type="Gene3D" id="3.30.160.650">
    <property type="match status" value="1"/>
</dbReference>
<dbReference type="InterPro" id="IPR016169">
    <property type="entry name" value="FAD-bd_PCMH_sub2"/>
</dbReference>
<dbReference type="SUPFAM" id="SSF69593">
    <property type="entry name" value="Glycerol-3-phosphate (1)-acyltransferase"/>
    <property type="match status" value="1"/>
</dbReference>
<keyword evidence="11" id="KW-1133">Transmembrane helix</keyword>
<feature type="binding site" evidence="9">
    <location>
        <begin position="2129"/>
        <end position="2132"/>
    </location>
    <ligand>
        <name>FAD</name>
        <dbReference type="ChEBI" id="CHEBI:57692"/>
    </ligand>
</feature>
<dbReference type="InterPro" id="IPR016167">
    <property type="entry name" value="FAD-bd_PCMH_sub1"/>
</dbReference>
<feature type="binding site" evidence="8">
    <location>
        <position position="2334"/>
    </location>
    <ligand>
        <name>substrate</name>
    </ligand>
</feature>
<dbReference type="Gene3D" id="3.30.465.10">
    <property type="match status" value="1"/>
</dbReference>
<dbReference type="SUPFAM" id="SSF56176">
    <property type="entry name" value="FAD-binding/transporter-associated domain-like"/>
    <property type="match status" value="1"/>
</dbReference>
<feature type="binding site" evidence="9">
    <location>
        <begin position="2116"/>
        <end position="2122"/>
    </location>
    <ligand>
        <name>FAD</name>
        <dbReference type="ChEBI" id="CHEBI:57692"/>
    </ligand>
</feature>
<dbReference type="InterPro" id="IPR015422">
    <property type="entry name" value="PyrdxlP-dep_Trfase_small"/>
</dbReference>
<dbReference type="SUPFAM" id="SSF51735">
    <property type="entry name" value="NAD(P)-binding Rossmann-fold domains"/>
    <property type="match status" value="1"/>
</dbReference>
<dbReference type="InterPro" id="IPR016166">
    <property type="entry name" value="FAD-bd_PCMH"/>
</dbReference>
<dbReference type="SUPFAM" id="SSF53383">
    <property type="entry name" value="PLP-dependent transferases"/>
    <property type="match status" value="1"/>
</dbReference>
<feature type="site" description="Important for enzyme activity" evidence="10">
    <location>
        <position position="2238"/>
    </location>
</feature>
<dbReference type="SUPFAM" id="SSF47027">
    <property type="entry name" value="Acyl-CoA binding protein"/>
    <property type="match status" value="1"/>
</dbReference>
<evidence type="ECO:0000313" key="14">
    <source>
        <dbReference type="EMBL" id="CAE0479074.1"/>
    </source>
</evidence>